<accession>A0A2A6B3C3</accession>
<reference evidence="1" key="2">
    <citation type="submission" date="2022-06" db="UniProtKB">
        <authorList>
            <consortium name="EnsemblMetazoa"/>
        </authorList>
    </citation>
    <scope>IDENTIFICATION</scope>
    <source>
        <strain evidence="1">PS312</strain>
    </source>
</reference>
<dbReference type="EnsemblMetazoa" id="PPA43022.1">
    <property type="protein sequence ID" value="PPA43022.1"/>
    <property type="gene ID" value="WBGene00281391"/>
</dbReference>
<sequence>MPVKPLGISAWNDVHSSDGKSETNFGQDGSDRISIRTTSAHYYTRHYRVMKLLRSFDLVLLEDFGLDSLRSNDRK</sequence>
<evidence type="ECO:0000313" key="1">
    <source>
        <dbReference type="EnsemblMetazoa" id="PPA43022.1"/>
    </source>
</evidence>
<dbReference type="Proteomes" id="UP000005239">
    <property type="component" value="Unassembled WGS sequence"/>
</dbReference>
<evidence type="ECO:0000313" key="2">
    <source>
        <dbReference type="Proteomes" id="UP000005239"/>
    </source>
</evidence>
<reference evidence="2" key="1">
    <citation type="journal article" date="2008" name="Nat. Genet.">
        <title>The Pristionchus pacificus genome provides a unique perspective on nematode lifestyle and parasitism.</title>
        <authorList>
            <person name="Dieterich C."/>
            <person name="Clifton S.W."/>
            <person name="Schuster L.N."/>
            <person name="Chinwalla A."/>
            <person name="Delehaunty K."/>
            <person name="Dinkelacker I."/>
            <person name="Fulton L."/>
            <person name="Fulton R."/>
            <person name="Godfrey J."/>
            <person name="Minx P."/>
            <person name="Mitreva M."/>
            <person name="Roeseler W."/>
            <person name="Tian H."/>
            <person name="Witte H."/>
            <person name="Yang S.P."/>
            <person name="Wilson R.K."/>
            <person name="Sommer R.J."/>
        </authorList>
    </citation>
    <scope>NUCLEOTIDE SEQUENCE [LARGE SCALE GENOMIC DNA]</scope>
    <source>
        <strain evidence="2">PS312</strain>
    </source>
</reference>
<gene>
    <name evidence="1" type="primary">WBGene00281391</name>
</gene>
<dbReference type="AlphaFoldDB" id="A0A2A6B3C3"/>
<organism evidence="1 2">
    <name type="scientific">Pristionchus pacificus</name>
    <name type="common">Parasitic nematode worm</name>
    <dbReference type="NCBI Taxonomy" id="54126"/>
    <lineage>
        <taxon>Eukaryota</taxon>
        <taxon>Metazoa</taxon>
        <taxon>Ecdysozoa</taxon>
        <taxon>Nematoda</taxon>
        <taxon>Chromadorea</taxon>
        <taxon>Rhabditida</taxon>
        <taxon>Rhabditina</taxon>
        <taxon>Diplogasteromorpha</taxon>
        <taxon>Diplogasteroidea</taxon>
        <taxon>Neodiplogasteridae</taxon>
        <taxon>Pristionchus</taxon>
    </lineage>
</organism>
<accession>A0A8R1Z3E1</accession>
<name>A0A2A6B3C3_PRIPA</name>
<keyword evidence="2" id="KW-1185">Reference proteome</keyword>
<proteinExistence type="predicted"/>
<protein>
    <submittedName>
        <fullName evidence="1">Uncharacterized protein</fullName>
    </submittedName>
</protein>